<dbReference type="EMBL" id="AMGM01000013">
    <property type="protein sequence ID" value="EKB50122.1"/>
    <property type="molecule type" value="Genomic_DNA"/>
</dbReference>
<evidence type="ECO:0000313" key="2">
    <source>
        <dbReference type="EMBL" id="EKB50122.1"/>
    </source>
</evidence>
<evidence type="ECO:0008006" key="4">
    <source>
        <dbReference type="Google" id="ProtNLM"/>
    </source>
</evidence>
<comment type="caution">
    <text evidence="2">The sequence shown here is derived from an EMBL/GenBank/DDBJ whole genome shotgun (WGS) entry which is preliminary data.</text>
</comment>
<proteinExistence type="predicted"/>
<dbReference type="PATRIC" id="fig|1225176.3.peg.1351"/>
<keyword evidence="3" id="KW-1185">Reference proteome</keyword>
<evidence type="ECO:0000256" key="1">
    <source>
        <dbReference type="SAM" id="MobiDB-lite"/>
    </source>
</evidence>
<accession>K1LD61</accession>
<dbReference type="RefSeq" id="WP_009184306.1">
    <property type="nucleotide sequence ID" value="NZ_AMGM01000013.1"/>
</dbReference>
<evidence type="ECO:0000313" key="3">
    <source>
        <dbReference type="Proteomes" id="UP000004478"/>
    </source>
</evidence>
<name>K1LD61_CECL9</name>
<dbReference type="Proteomes" id="UP000004478">
    <property type="component" value="Unassembled WGS sequence"/>
</dbReference>
<reference evidence="2 3" key="1">
    <citation type="journal article" date="2012" name="J. Bacteriol.">
        <title>Draft Genome Sequence of Cecembia lonarensis Strain LW9T, Isolated from Lonar Lake, a Haloalkaline Lake in India.</title>
        <authorList>
            <person name="Shivaji S."/>
            <person name="Ara S."/>
            <person name="Singh A."/>
            <person name="Pinnaka A.K."/>
        </authorList>
    </citation>
    <scope>NUCLEOTIDE SEQUENCE [LARGE SCALE GENOMIC DNA]</scope>
    <source>
        <strain evidence="2 3">LW9</strain>
    </source>
</reference>
<dbReference type="AlphaFoldDB" id="K1LD61"/>
<gene>
    <name evidence="2" type="ORF">B879_01266</name>
</gene>
<feature type="region of interest" description="Disordered" evidence="1">
    <location>
        <begin position="20"/>
        <end position="40"/>
    </location>
</feature>
<feature type="compositionally biased region" description="Low complexity" evidence="1">
    <location>
        <begin position="28"/>
        <end position="40"/>
    </location>
</feature>
<sequence length="130" mass="13998">MCRNGQSVVVFSLSYEEPEGPVGPAGPAGPQGAAGAQGTIGPQGPAGIGAYKIVDFQTIEEGWFEDEEEGEEGYGFSYIEPIPDLTPNVVNSGAVLVFVQLVDFEEWAKLNIVQKIYTDKKQKREAIFAD</sequence>
<organism evidence="2 3">
    <name type="scientific">Cecembia lonarensis (strain CCUG 58316 / KCTC 22772 / LW9)</name>
    <dbReference type="NCBI Taxonomy" id="1225176"/>
    <lineage>
        <taxon>Bacteria</taxon>
        <taxon>Pseudomonadati</taxon>
        <taxon>Bacteroidota</taxon>
        <taxon>Cytophagia</taxon>
        <taxon>Cytophagales</taxon>
        <taxon>Cyclobacteriaceae</taxon>
        <taxon>Cecembia</taxon>
    </lineage>
</organism>
<protein>
    <recommendedName>
        <fullName evidence="4">Collagen triple helix repeat (20 copies)</fullName>
    </recommendedName>
</protein>